<keyword evidence="9" id="KW-1185">Reference proteome</keyword>
<keyword evidence="1" id="KW-0678">Repressor</keyword>
<evidence type="ECO:0000313" key="8">
    <source>
        <dbReference type="EMBL" id="NKY98843.1"/>
    </source>
</evidence>
<dbReference type="PROSITE" id="PS01124">
    <property type="entry name" value="HTH_ARAC_FAMILY_2"/>
    <property type="match status" value="1"/>
</dbReference>
<dbReference type="CDD" id="cd06124">
    <property type="entry name" value="cupin_NimR-like_N"/>
    <property type="match status" value="1"/>
</dbReference>
<keyword evidence="3" id="KW-0238">DNA-binding</keyword>
<dbReference type="PANTHER" id="PTHR11019">
    <property type="entry name" value="HTH-TYPE TRANSCRIPTIONAL REGULATOR NIMR"/>
    <property type="match status" value="1"/>
</dbReference>
<evidence type="ECO:0000259" key="7">
    <source>
        <dbReference type="PROSITE" id="PS01124"/>
    </source>
</evidence>
<dbReference type="InterPro" id="IPR011051">
    <property type="entry name" value="RmlC_Cupin_sf"/>
</dbReference>
<dbReference type="Proteomes" id="UP000553209">
    <property type="component" value="Unassembled WGS sequence"/>
</dbReference>
<dbReference type="GO" id="GO:0003700">
    <property type="term" value="F:DNA-binding transcription factor activity"/>
    <property type="evidence" value="ECO:0007669"/>
    <property type="project" value="InterPro"/>
</dbReference>
<dbReference type="SMART" id="SM00342">
    <property type="entry name" value="HTH_ARAC"/>
    <property type="match status" value="1"/>
</dbReference>
<dbReference type="FunFam" id="1.10.10.60:FF:000132">
    <property type="entry name" value="AraC family transcriptional regulator"/>
    <property type="match status" value="1"/>
</dbReference>
<evidence type="ECO:0000256" key="5">
    <source>
        <dbReference type="ARBA" id="ARBA00074140"/>
    </source>
</evidence>
<dbReference type="InterPro" id="IPR014710">
    <property type="entry name" value="RmlC-like_jellyroll"/>
</dbReference>
<dbReference type="GO" id="GO:0043565">
    <property type="term" value="F:sequence-specific DNA binding"/>
    <property type="evidence" value="ECO:0007669"/>
    <property type="project" value="InterPro"/>
</dbReference>
<dbReference type="InterPro" id="IPR009057">
    <property type="entry name" value="Homeodomain-like_sf"/>
</dbReference>
<evidence type="ECO:0000256" key="6">
    <source>
        <dbReference type="ARBA" id="ARBA00079449"/>
    </source>
</evidence>
<dbReference type="RefSeq" id="WP_061078770.1">
    <property type="nucleotide sequence ID" value="NZ_JAAXPG010000012.1"/>
</dbReference>
<comment type="caution">
    <text evidence="8">The sequence shown here is derived from an EMBL/GenBank/DDBJ whole genome shotgun (WGS) entry which is preliminary data.</text>
</comment>
<evidence type="ECO:0000256" key="4">
    <source>
        <dbReference type="ARBA" id="ARBA00023163"/>
    </source>
</evidence>
<dbReference type="EMBL" id="JAAXPG010000012">
    <property type="protein sequence ID" value="NKY98843.1"/>
    <property type="molecule type" value="Genomic_DNA"/>
</dbReference>
<dbReference type="SUPFAM" id="SSF46689">
    <property type="entry name" value="Homeodomain-like"/>
    <property type="match status" value="1"/>
</dbReference>
<dbReference type="InterPro" id="IPR003313">
    <property type="entry name" value="AraC-bd"/>
</dbReference>
<feature type="domain" description="HTH araC/xylS-type" evidence="7">
    <location>
        <begin position="177"/>
        <end position="254"/>
    </location>
</feature>
<dbReference type="Pfam" id="PF12833">
    <property type="entry name" value="HTH_18"/>
    <property type="match status" value="1"/>
</dbReference>
<sequence length="255" mass="28437">MRNIPVAEVDSIDRPVLAIGTDYPPEHVLPAHRHRRAQFLYGATGVMRVQTEDGEWTVPPHRAVLIPAGTDHRVVMTGVSTRSLYLEPSAVAWFPGRCQVVEVSPLLRELLLTAVDLEPRYPPHGRDAAVFALVLHELRRLVPLPLDLPLPGHEGLRRMCEEFLGAPDVHDPPARWAGRLHVSERTVHRLFRAETGMSFARWRQRACVLHALPLLARGEPVTRVAMGLGYESPSAFSTMFLRVLGSSPRDYAAGQ</sequence>
<dbReference type="Gene3D" id="2.60.120.10">
    <property type="entry name" value="Jelly Rolls"/>
    <property type="match status" value="1"/>
</dbReference>
<reference evidence="8 9" key="1">
    <citation type="submission" date="2020-04" db="EMBL/GenBank/DDBJ databases">
        <title>MicrobeNet Type strains.</title>
        <authorList>
            <person name="Nicholson A.C."/>
        </authorList>
    </citation>
    <scope>NUCLEOTIDE SEQUENCE [LARGE SCALE GENOMIC DNA]</scope>
    <source>
        <strain evidence="8 9">ATCC 23612</strain>
    </source>
</reference>
<accession>A0A7X6RQN5</accession>
<dbReference type="Gene3D" id="1.10.10.60">
    <property type="entry name" value="Homeodomain-like"/>
    <property type="match status" value="1"/>
</dbReference>
<dbReference type="SUPFAM" id="SSF51182">
    <property type="entry name" value="RmlC-like cupins"/>
    <property type="match status" value="1"/>
</dbReference>
<dbReference type="AlphaFoldDB" id="A0A7X6RQN5"/>
<gene>
    <name evidence="8" type="ORF">HGB44_14405</name>
</gene>
<name>A0A7X6RQN5_9ACTN</name>
<organism evidence="8 9">
    <name type="scientific">Nocardiopsis alborubida</name>
    <dbReference type="NCBI Taxonomy" id="146802"/>
    <lineage>
        <taxon>Bacteria</taxon>
        <taxon>Bacillati</taxon>
        <taxon>Actinomycetota</taxon>
        <taxon>Actinomycetes</taxon>
        <taxon>Streptosporangiales</taxon>
        <taxon>Nocardiopsidaceae</taxon>
        <taxon>Nocardiopsis</taxon>
    </lineage>
</organism>
<proteinExistence type="predicted"/>
<protein>
    <recommendedName>
        <fullName evidence="5">HTH-type transcriptional regulator RipA</fullName>
    </recommendedName>
    <alternativeName>
        <fullName evidence="6">Repressor of iron proteins A</fullName>
    </alternativeName>
</protein>
<dbReference type="PANTHER" id="PTHR11019:SF159">
    <property type="entry name" value="TRANSCRIPTIONAL REGULATOR-RELATED"/>
    <property type="match status" value="1"/>
</dbReference>
<dbReference type="InterPro" id="IPR018060">
    <property type="entry name" value="HTH_AraC"/>
</dbReference>
<keyword evidence="2" id="KW-0805">Transcription regulation</keyword>
<evidence type="ECO:0000256" key="3">
    <source>
        <dbReference type="ARBA" id="ARBA00023125"/>
    </source>
</evidence>
<dbReference type="Pfam" id="PF02311">
    <property type="entry name" value="AraC_binding"/>
    <property type="match status" value="1"/>
</dbReference>
<evidence type="ECO:0000256" key="1">
    <source>
        <dbReference type="ARBA" id="ARBA00022491"/>
    </source>
</evidence>
<evidence type="ECO:0000256" key="2">
    <source>
        <dbReference type="ARBA" id="ARBA00023015"/>
    </source>
</evidence>
<keyword evidence="4" id="KW-0804">Transcription</keyword>
<evidence type="ECO:0000313" key="9">
    <source>
        <dbReference type="Proteomes" id="UP000553209"/>
    </source>
</evidence>